<dbReference type="Pfam" id="PF13561">
    <property type="entry name" value="adh_short_C2"/>
    <property type="match status" value="1"/>
</dbReference>
<proteinExistence type="inferred from homology"/>
<comment type="similarity">
    <text evidence="1">Belongs to the short-chain dehydrogenases/reductases (SDR) family.</text>
</comment>
<dbReference type="AlphaFoldDB" id="A0A853AR03"/>
<keyword evidence="2 3" id="KW-0560">Oxidoreductase</keyword>
<reference evidence="3 4" key="1">
    <citation type="submission" date="2020-07" db="EMBL/GenBank/DDBJ databases">
        <title>Sequencing the genomes of 1000 actinobacteria strains.</title>
        <authorList>
            <person name="Klenk H.-P."/>
        </authorList>
    </citation>
    <scope>NUCLEOTIDE SEQUENCE [LARGE SCALE GENOMIC DNA]</scope>
    <source>
        <strain evidence="3 4">DSM 44065</strain>
    </source>
</reference>
<evidence type="ECO:0000256" key="2">
    <source>
        <dbReference type="ARBA" id="ARBA00023002"/>
    </source>
</evidence>
<dbReference type="RefSeq" id="WP_179723467.1">
    <property type="nucleotide sequence ID" value="NZ_BAABFH010000001.1"/>
</dbReference>
<organism evidence="3 4">
    <name type="scientific">Saccharopolyspora hordei</name>
    <dbReference type="NCBI Taxonomy" id="1838"/>
    <lineage>
        <taxon>Bacteria</taxon>
        <taxon>Bacillati</taxon>
        <taxon>Actinomycetota</taxon>
        <taxon>Actinomycetes</taxon>
        <taxon>Pseudonocardiales</taxon>
        <taxon>Pseudonocardiaceae</taxon>
        <taxon>Saccharopolyspora</taxon>
    </lineage>
</organism>
<gene>
    <name evidence="3" type="ORF">HNR68_004213</name>
</gene>
<evidence type="ECO:0000313" key="3">
    <source>
        <dbReference type="EMBL" id="NYI85583.1"/>
    </source>
</evidence>
<comment type="caution">
    <text evidence="3">The sequence shown here is derived from an EMBL/GenBank/DDBJ whole genome shotgun (WGS) entry which is preliminary data.</text>
</comment>
<dbReference type="PANTHER" id="PTHR43943">
    <property type="entry name" value="DEHYDROGENASE/REDUCTASE (SDR FAMILY) MEMBER 4"/>
    <property type="match status" value="1"/>
</dbReference>
<accession>A0A853AR03</accession>
<dbReference type="PANTHER" id="PTHR43943:SF2">
    <property type="entry name" value="DEHYDROGENASE_REDUCTASE 4"/>
    <property type="match status" value="1"/>
</dbReference>
<dbReference type="Gene3D" id="3.40.50.720">
    <property type="entry name" value="NAD(P)-binding Rossmann-like Domain"/>
    <property type="match status" value="1"/>
</dbReference>
<name>A0A853AR03_9PSEU</name>
<dbReference type="FunFam" id="3.40.50.720:FF:000084">
    <property type="entry name" value="Short-chain dehydrogenase reductase"/>
    <property type="match status" value="1"/>
</dbReference>
<keyword evidence="4" id="KW-1185">Reference proteome</keyword>
<evidence type="ECO:0000256" key="1">
    <source>
        <dbReference type="ARBA" id="ARBA00006484"/>
    </source>
</evidence>
<dbReference type="EMBL" id="JACCFJ010000001">
    <property type="protein sequence ID" value="NYI85583.1"/>
    <property type="molecule type" value="Genomic_DNA"/>
</dbReference>
<dbReference type="CDD" id="cd05233">
    <property type="entry name" value="SDR_c"/>
    <property type="match status" value="1"/>
</dbReference>
<dbReference type="NCBIfam" id="NF005559">
    <property type="entry name" value="PRK07231.1"/>
    <property type="match status" value="1"/>
</dbReference>
<sequence>MSKRFDGRVAIVTGASRGIGLAIAQRLVAEGAKVTVTARKPEPLAEAVSGLGGAEHALGIAGKADNAEHQAEVVERTVETFGKVDLLVNNTGINPAYGPLLDVDLGIARKSLEVNVLAALSWTQRVHRAWMGEHGGAVLNVSSVAGQRPAPGIGFYGATKAMLSYITKDLAVELGPKVRVNAIAPAVVKTKFATALYEGREEEVAAQYPLQRLGIPEDISGAAAFLLSDEASWITGQVLVLDGGVTLRGGV</sequence>
<dbReference type="InterPro" id="IPR036291">
    <property type="entry name" value="NAD(P)-bd_dom_sf"/>
</dbReference>
<dbReference type="InterPro" id="IPR002347">
    <property type="entry name" value="SDR_fam"/>
</dbReference>
<dbReference type="PRINTS" id="PR00081">
    <property type="entry name" value="GDHRDH"/>
</dbReference>
<evidence type="ECO:0000313" key="4">
    <source>
        <dbReference type="Proteomes" id="UP000587002"/>
    </source>
</evidence>
<dbReference type="PRINTS" id="PR00080">
    <property type="entry name" value="SDRFAMILY"/>
</dbReference>
<dbReference type="GO" id="GO:0004316">
    <property type="term" value="F:3-oxoacyl-[acyl-carrier-protein] reductase (NADPH) activity"/>
    <property type="evidence" value="ECO:0007669"/>
    <property type="project" value="UniProtKB-EC"/>
</dbReference>
<protein>
    <submittedName>
        <fullName evidence="3">3-oxoacyl-[acyl-carrier protein] reductase</fullName>
        <ecNumber evidence="3">1.1.1.100</ecNumber>
    </submittedName>
</protein>
<dbReference type="SUPFAM" id="SSF51735">
    <property type="entry name" value="NAD(P)-binding Rossmann-fold domains"/>
    <property type="match status" value="1"/>
</dbReference>
<dbReference type="Proteomes" id="UP000587002">
    <property type="component" value="Unassembled WGS sequence"/>
</dbReference>
<dbReference type="EC" id="1.1.1.100" evidence="3"/>